<feature type="signal peptide" evidence="1">
    <location>
        <begin position="1"/>
        <end position="19"/>
    </location>
</feature>
<comment type="caution">
    <text evidence="2">The sequence shown here is derived from an EMBL/GenBank/DDBJ whole genome shotgun (WGS) entry which is preliminary data.</text>
</comment>
<gene>
    <name evidence="2" type="ORF">NXF25_006616</name>
</gene>
<dbReference type="Proteomes" id="UP001474421">
    <property type="component" value="Unassembled WGS sequence"/>
</dbReference>
<evidence type="ECO:0000256" key="1">
    <source>
        <dbReference type="SAM" id="SignalP"/>
    </source>
</evidence>
<reference evidence="2 3" key="1">
    <citation type="journal article" date="2024" name="Proc. Natl. Acad. Sci. U.S.A.">
        <title>The genetic regulatory architecture and epigenomic basis for age-related changes in rattlesnake venom.</title>
        <authorList>
            <person name="Hogan M.P."/>
            <person name="Holding M.L."/>
            <person name="Nystrom G.S."/>
            <person name="Colston T.J."/>
            <person name="Bartlett D.A."/>
            <person name="Mason A.J."/>
            <person name="Ellsworth S.A."/>
            <person name="Rautsaw R.M."/>
            <person name="Lawrence K.C."/>
            <person name="Strickland J.L."/>
            <person name="He B."/>
            <person name="Fraser P."/>
            <person name="Margres M.J."/>
            <person name="Gilbert D.M."/>
            <person name="Gibbs H.L."/>
            <person name="Parkinson C.L."/>
            <person name="Rokyta D.R."/>
        </authorList>
    </citation>
    <scope>NUCLEOTIDE SEQUENCE [LARGE SCALE GENOMIC DNA]</scope>
    <source>
        <strain evidence="2">DRR0105</strain>
    </source>
</reference>
<dbReference type="EMBL" id="JAOTOJ010000002">
    <property type="protein sequence ID" value="KAK9407842.1"/>
    <property type="molecule type" value="Genomic_DNA"/>
</dbReference>
<organism evidence="2 3">
    <name type="scientific">Crotalus adamanteus</name>
    <name type="common">Eastern diamondback rattlesnake</name>
    <dbReference type="NCBI Taxonomy" id="8729"/>
    <lineage>
        <taxon>Eukaryota</taxon>
        <taxon>Metazoa</taxon>
        <taxon>Chordata</taxon>
        <taxon>Craniata</taxon>
        <taxon>Vertebrata</taxon>
        <taxon>Euteleostomi</taxon>
        <taxon>Lepidosauria</taxon>
        <taxon>Squamata</taxon>
        <taxon>Bifurcata</taxon>
        <taxon>Unidentata</taxon>
        <taxon>Episquamata</taxon>
        <taxon>Toxicofera</taxon>
        <taxon>Serpentes</taxon>
        <taxon>Colubroidea</taxon>
        <taxon>Viperidae</taxon>
        <taxon>Crotalinae</taxon>
        <taxon>Crotalus</taxon>
    </lineage>
</organism>
<name>A0AAW1C0J6_CROAD</name>
<keyword evidence="1" id="KW-0732">Signal</keyword>
<proteinExistence type="predicted"/>
<evidence type="ECO:0000313" key="2">
    <source>
        <dbReference type="EMBL" id="KAK9407842.1"/>
    </source>
</evidence>
<keyword evidence="3" id="KW-1185">Reference proteome</keyword>
<accession>A0AAW1C0J6</accession>
<protein>
    <submittedName>
        <fullName evidence="2">Uncharacterized protein</fullName>
    </submittedName>
</protein>
<feature type="chain" id="PRO_5043430035" evidence="1">
    <location>
        <begin position="20"/>
        <end position="39"/>
    </location>
</feature>
<sequence>MRRATTWTMCLCLVSRTHSVKLSRQPSSNWTNCPLLTTS</sequence>
<evidence type="ECO:0000313" key="3">
    <source>
        <dbReference type="Proteomes" id="UP001474421"/>
    </source>
</evidence>
<dbReference type="AlphaFoldDB" id="A0AAW1C0J6"/>